<evidence type="ECO:0000256" key="4">
    <source>
        <dbReference type="ARBA" id="ARBA00022833"/>
    </source>
</evidence>
<evidence type="ECO:0000256" key="2">
    <source>
        <dbReference type="ARBA" id="ARBA00022737"/>
    </source>
</evidence>
<dbReference type="PANTHER" id="PTHR24409:SF295">
    <property type="entry name" value="AZ2-RELATED"/>
    <property type="match status" value="1"/>
</dbReference>
<dbReference type="GO" id="GO:0000981">
    <property type="term" value="F:DNA-binding transcription factor activity, RNA polymerase II-specific"/>
    <property type="evidence" value="ECO:0007669"/>
    <property type="project" value="TreeGrafter"/>
</dbReference>
<feature type="region of interest" description="Disordered" evidence="6">
    <location>
        <begin position="371"/>
        <end position="397"/>
    </location>
</feature>
<accession>A0AA39KJI1</accession>
<evidence type="ECO:0000256" key="3">
    <source>
        <dbReference type="ARBA" id="ARBA00022771"/>
    </source>
</evidence>
<dbReference type="Gene3D" id="3.30.160.60">
    <property type="entry name" value="Classic Zinc Finger"/>
    <property type="match status" value="4"/>
</dbReference>
<sequence>METNDSAEYNRCIDDNEQLNIEIIQPTVYPLDTNISLPTNNITNIIEADPLELSFNIEENYGLKPCFVELSRCDNIWKTLQLIRDLQDDGVSEHSNNNDDDDVDKHDEDEPASSINDNESYSSSTQANTMAPYIKYQPVLNNGNTALNFKFSVMSTRLLYQCHECGKQYSHRSTLREHSERVHNIILPIIRKKSENTNNESSKNHQAKPNNCIQENNDVDSSELSISSEINVTDLQDDGALLDNISDTQLSDRESSIVSNKIYICHYCSRQYKDKYYFNHHLRTVHGTSIKGIRPYKKRNNNFNNNNTVNEQGTSKKVRRVQQNEQSRDLNVHQCSTCGRHFYDKVRLASHQRKIHGIFKRNTGVTRRFQTNKSNFKSKTHQSTTKSSKSSSASSLRQINEAIEEDRKINPCMFCEKTYIDRQSWKSHLIKVHDVKFKQMYRIPRNPETGPMSCKECGRQYLSNRGLADHLFTVHGQQPHRECETCGLKFPNSDSLIKHALEIHRIMLVQRIISRQNARPHKCHVCFTHYGKKRNLEWHMLEAHGKKNVDGLKAPVQTKNIPSTTMEQCALRRRSAPQKNLRKGLRDKTRINYNEAAEPHSVEQLLLGDALRNKENVETMEKNESGNVVLCFLCQRRCIKIHRHFTEYHKIRHPEALIAQCKPLSSSSEIDDNSVKNEVTTKAKIHVKNEHSRRVTKGRRDIDPNRLFAKMVTNTGHKYYKCKICPNYIRDSYEVLRKHEKIHKRQQVPLPLEKKEIDDYEEIFNSRKRKRVSTSKRKVQRPRLSESIEHTRTTRATTKLKETREFRCTVCERLFRNAEILSSHKISCMTYHAENSLMNDISDTRESSDRDSGIGISITIKKKNNSYEIVSRDGNEDEKLPNSDVINHDNLKISDVVSDNSSDTFAIMANNKNNDSEKSFSYSKHHRVLKIQKVEDIDVDIDLDSMSNSPINFQCENNQEVTSSVDDKMYQVPSLKQLCENFLKTIKKKDNLPFKCRICSRGWPSQAACNSHMRVHSGSF</sequence>
<dbReference type="EMBL" id="JAQQBS010001422">
    <property type="protein sequence ID" value="KAK0163825.1"/>
    <property type="molecule type" value="Genomic_DNA"/>
</dbReference>
<evidence type="ECO:0000256" key="5">
    <source>
        <dbReference type="PROSITE-ProRule" id="PRU00042"/>
    </source>
</evidence>
<gene>
    <name evidence="8" type="ORF">PV328_002516</name>
</gene>
<dbReference type="GO" id="GO:0008270">
    <property type="term" value="F:zinc ion binding"/>
    <property type="evidence" value="ECO:0007669"/>
    <property type="project" value="UniProtKB-KW"/>
</dbReference>
<feature type="domain" description="C2H2-type" evidence="7">
    <location>
        <begin position="160"/>
        <end position="188"/>
    </location>
</feature>
<feature type="compositionally biased region" description="Polar residues" evidence="6">
    <location>
        <begin position="207"/>
        <end position="216"/>
    </location>
</feature>
<dbReference type="InterPro" id="IPR036236">
    <property type="entry name" value="Znf_C2H2_sf"/>
</dbReference>
<feature type="compositionally biased region" description="Low complexity" evidence="6">
    <location>
        <begin position="381"/>
        <end position="395"/>
    </location>
</feature>
<reference evidence="8" key="1">
    <citation type="journal article" date="2023" name="bioRxiv">
        <title>Scaffold-level genome assemblies of two parasitoid biocontrol wasps reveal the parthenogenesis mechanism and an associated novel virus.</title>
        <authorList>
            <person name="Inwood S."/>
            <person name="Skelly J."/>
            <person name="Guhlin J."/>
            <person name="Harrop T."/>
            <person name="Goldson S."/>
            <person name="Dearden P."/>
        </authorList>
    </citation>
    <scope>NUCLEOTIDE SEQUENCE</scope>
    <source>
        <strain evidence="8">Irish</strain>
        <tissue evidence="8">Whole body</tissue>
    </source>
</reference>
<evidence type="ECO:0000256" key="1">
    <source>
        <dbReference type="ARBA" id="ARBA00022723"/>
    </source>
</evidence>
<organism evidence="8 9">
    <name type="scientific">Microctonus aethiopoides</name>
    <dbReference type="NCBI Taxonomy" id="144406"/>
    <lineage>
        <taxon>Eukaryota</taxon>
        <taxon>Metazoa</taxon>
        <taxon>Ecdysozoa</taxon>
        <taxon>Arthropoda</taxon>
        <taxon>Hexapoda</taxon>
        <taxon>Insecta</taxon>
        <taxon>Pterygota</taxon>
        <taxon>Neoptera</taxon>
        <taxon>Endopterygota</taxon>
        <taxon>Hymenoptera</taxon>
        <taxon>Apocrita</taxon>
        <taxon>Ichneumonoidea</taxon>
        <taxon>Braconidae</taxon>
        <taxon>Euphorinae</taxon>
        <taxon>Microctonus</taxon>
    </lineage>
</organism>
<dbReference type="PROSITE" id="PS00028">
    <property type="entry name" value="ZINC_FINGER_C2H2_1"/>
    <property type="match status" value="7"/>
</dbReference>
<feature type="domain" description="C2H2-type" evidence="7">
    <location>
        <begin position="333"/>
        <end position="356"/>
    </location>
</feature>
<feature type="compositionally biased region" description="Low complexity" evidence="6">
    <location>
        <begin position="113"/>
        <end position="124"/>
    </location>
</feature>
<evidence type="ECO:0000259" key="7">
    <source>
        <dbReference type="PROSITE" id="PS50157"/>
    </source>
</evidence>
<dbReference type="PROSITE" id="PS50157">
    <property type="entry name" value="ZINC_FINGER_C2H2_2"/>
    <property type="match status" value="6"/>
</dbReference>
<feature type="region of interest" description="Disordered" evidence="6">
    <location>
        <begin position="191"/>
        <end position="217"/>
    </location>
</feature>
<dbReference type="AlphaFoldDB" id="A0AA39KJI1"/>
<reference evidence="8" key="2">
    <citation type="submission" date="2023-03" db="EMBL/GenBank/DDBJ databases">
        <authorList>
            <person name="Inwood S.N."/>
            <person name="Skelly J.G."/>
            <person name="Guhlin J."/>
            <person name="Harrop T.W.R."/>
            <person name="Goldson S.G."/>
            <person name="Dearden P.K."/>
        </authorList>
    </citation>
    <scope>NUCLEOTIDE SEQUENCE</scope>
    <source>
        <strain evidence="8">Irish</strain>
        <tissue evidence="8">Whole body</tissue>
    </source>
</reference>
<feature type="compositionally biased region" description="Basic residues" evidence="6">
    <location>
        <begin position="772"/>
        <end position="781"/>
    </location>
</feature>
<feature type="domain" description="C2H2-type" evidence="7">
    <location>
        <begin position="452"/>
        <end position="479"/>
    </location>
</feature>
<proteinExistence type="predicted"/>
<dbReference type="SUPFAM" id="SSF57667">
    <property type="entry name" value="beta-beta-alpha zinc fingers"/>
    <property type="match status" value="4"/>
</dbReference>
<feature type="compositionally biased region" description="Basic and acidic residues" evidence="6">
    <location>
        <begin position="783"/>
        <end position="792"/>
    </location>
</feature>
<feature type="region of interest" description="Disordered" evidence="6">
    <location>
        <begin position="90"/>
        <end position="126"/>
    </location>
</feature>
<keyword evidence="2" id="KW-0677">Repeat</keyword>
<name>A0AA39KJI1_9HYME</name>
<evidence type="ECO:0000313" key="8">
    <source>
        <dbReference type="EMBL" id="KAK0163825.1"/>
    </source>
</evidence>
<dbReference type="Pfam" id="PF00096">
    <property type="entry name" value="zf-C2H2"/>
    <property type="match status" value="1"/>
</dbReference>
<feature type="domain" description="C2H2-type" evidence="7">
    <location>
        <begin position="994"/>
        <end position="1020"/>
    </location>
</feature>
<keyword evidence="1" id="KW-0479">Metal-binding</keyword>
<feature type="region of interest" description="Disordered" evidence="6">
    <location>
        <begin position="297"/>
        <end position="318"/>
    </location>
</feature>
<feature type="domain" description="C2H2-type" evidence="7">
    <location>
        <begin position="263"/>
        <end position="286"/>
    </location>
</feature>
<dbReference type="SMART" id="SM00355">
    <property type="entry name" value="ZnF_C2H2"/>
    <property type="match status" value="10"/>
</dbReference>
<keyword evidence="4" id="KW-0862">Zinc</keyword>
<evidence type="ECO:0000256" key="6">
    <source>
        <dbReference type="SAM" id="MobiDB-lite"/>
    </source>
</evidence>
<evidence type="ECO:0000313" key="9">
    <source>
        <dbReference type="Proteomes" id="UP001168990"/>
    </source>
</evidence>
<keyword evidence="9" id="KW-1185">Reference proteome</keyword>
<dbReference type="Proteomes" id="UP001168990">
    <property type="component" value="Unassembled WGS sequence"/>
</dbReference>
<keyword evidence="3 5" id="KW-0863">Zinc-finger</keyword>
<protein>
    <recommendedName>
        <fullName evidence="7">C2H2-type domain-containing protein</fullName>
    </recommendedName>
</protein>
<dbReference type="GO" id="GO:0005634">
    <property type="term" value="C:nucleus"/>
    <property type="evidence" value="ECO:0007669"/>
    <property type="project" value="TreeGrafter"/>
</dbReference>
<feature type="domain" description="C2H2-type" evidence="7">
    <location>
        <begin position="481"/>
        <end position="504"/>
    </location>
</feature>
<dbReference type="PANTHER" id="PTHR24409">
    <property type="entry name" value="ZINC FINGER PROTEIN 142"/>
    <property type="match status" value="1"/>
</dbReference>
<dbReference type="GO" id="GO:0000977">
    <property type="term" value="F:RNA polymerase II transcription regulatory region sequence-specific DNA binding"/>
    <property type="evidence" value="ECO:0007669"/>
    <property type="project" value="TreeGrafter"/>
</dbReference>
<feature type="compositionally biased region" description="Low complexity" evidence="6">
    <location>
        <begin position="301"/>
        <end position="310"/>
    </location>
</feature>
<dbReference type="InterPro" id="IPR013087">
    <property type="entry name" value="Znf_C2H2_type"/>
</dbReference>
<comment type="caution">
    <text evidence="8">The sequence shown here is derived from an EMBL/GenBank/DDBJ whole genome shotgun (WGS) entry which is preliminary data.</text>
</comment>
<feature type="region of interest" description="Disordered" evidence="6">
    <location>
        <begin position="772"/>
        <end position="795"/>
    </location>
</feature>